<dbReference type="CDD" id="cd06170">
    <property type="entry name" value="LuxR_C_like"/>
    <property type="match status" value="1"/>
</dbReference>
<organism evidence="6 7">
    <name type="scientific">Streptomyces avidinii</name>
    <dbReference type="NCBI Taxonomy" id="1895"/>
    <lineage>
        <taxon>Bacteria</taxon>
        <taxon>Bacillati</taxon>
        <taxon>Actinomycetota</taxon>
        <taxon>Actinomycetes</taxon>
        <taxon>Kitasatosporales</taxon>
        <taxon>Streptomycetaceae</taxon>
        <taxon>Streptomyces</taxon>
    </lineage>
</organism>
<feature type="domain" description="HTH luxR-type" evidence="5">
    <location>
        <begin position="44"/>
        <end position="92"/>
    </location>
</feature>
<evidence type="ECO:0000313" key="6">
    <source>
        <dbReference type="EMBL" id="MBP2040894.1"/>
    </source>
</evidence>
<evidence type="ECO:0000256" key="3">
    <source>
        <dbReference type="ARBA" id="ARBA00023163"/>
    </source>
</evidence>
<dbReference type="PANTHER" id="PTHR44688:SF16">
    <property type="entry name" value="DNA-BINDING TRANSCRIPTIONAL ACTIVATOR DEVR_DOSR"/>
    <property type="match status" value="1"/>
</dbReference>
<accession>A0ABS4LFM0</accession>
<feature type="region of interest" description="Disordered" evidence="4">
    <location>
        <begin position="1"/>
        <end position="28"/>
    </location>
</feature>
<evidence type="ECO:0000259" key="5">
    <source>
        <dbReference type="SMART" id="SM00421"/>
    </source>
</evidence>
<dbReference type="Gene3D" id="1.10.10.10">
    <property type="entry name" value="Winged helix-like DNA-binding domain superfamily/Winged helix DNA-binding domain"/>
    <property type="match status" value="1"/>
</dbReference>
<dbReference type="SUPFAM" id="SSF46894">
    <property type="entry name" value="C-terminal effector domain of the bipartite response regulators"/>
    <property type="match status" value="1"/>
</dbReference>
<dbReference type="PRINTS" id="PR00038">
    <property type="entry name" value="HTHLUXR"/>
</dbReference>
<gene>
    <name evidence="6" type="ORF">J2Z77_006751</name>
</gene>
<dbReference type="InterPro" id="IPR016032">
    <property type="entry name" value="Sig_transdc_resp-reg_C-effctor"/>
</dbReference>
<dbReference type="GO" id="GO:0003677">
    <property type="term" value="F:DNA binding"/>
    <property type="evidence" value="ECO:0007669"/>
    <property type="project" value="UniProtKB-KW"/>
</dbReference>
<dbReference type="Proteomes" id="UP001519310">
    <property type="component" value="Unassembled WGS sequence"/>
</dbReference>
<dbReference type="Pfam" id="PF00196">
    <property type="entry name" value="GerE"/>
    <property type="match status" value="1"/>
</dbReference>
<evidence type="ECO:0000313" key="7">
    <source>
        <dbReference type="Proteomes" id="UP001519310"/>
    </source>
</evidence>
<comment type="caution">
    <text evidence="6">The sequence shown here is derived from an EMBL/GenBank/DDBJ whole genome shotgun (WGS) entry which is preliminary data.</text>
</comment>
<proteinExistence type="predicted"/>
<keyword evidence="7" id="KW-1185">Reference proteome</keyword>
<keyword evidence="3" id="KW-0804">Transcription</keyword>
<keyword evidence="1" id="KW-0805">Transcription regulation</keyword>
<keyword evidence="2 6" id="KW-0238">DNA-binding</keyword>
<feature type="compositionally biased region" description="Basic and acidic residues" evidence="4">
    <location>
        <begin position="10"/>
        <end position="28"/>
    </location>
</feature>
<dbReference type="RefSeq" id="WP_189969452.1">
    <property type="nucleotide sequence ID" value="NZ_BMVL01000006.1"/>
</dbReference>
<evidence type="ECO:0000256" key="2">
    <source>
        <dbReference type="ARBA" id="ARBA00023125"/>
    </source>
</evidence>
<evidence type="ECO:0000256" key="1">
    <source>
        <dbReference type="ARBA" id="ARBA00023015"/>
    </source>
</evidence>
<dbReference type="InterPro" id="IPR000792">
    <property type="entry name" value="Tscrpt_reg_LuxR_C"/>
</dbReference>
<protein>
    <submittedName>
        <fullName evidence="6">DNA-binding NarL/FixJ family response regulator</fullName>
    </submittedName>
</protein>
<dbReference type="SMART" id="SM00421">
    <property type="entry name" value="HTH_LUXR"/>
    <property type="match status" value="1"/>
</dbReference>
<dbReference type="PANTHER" id="PTHR44688">
    <property type="entry name" value="DNA-BINDING TRANSCRIPTIONAL ACTIVATOR DEVR_DOSR"/>
    <property type="match status" value="1"/>
</dbReference>
<reference evidence="6 7" key="1">
    <citation type="submission" date="2021-03" db="EMBL/GenBank/DDBJ databases">
        <title>Genomic Encyclopedia of Type Strains, Phase IV (KMG-IV): sequencing the most valuable type-strain genomes for metagenomic binning, comparative biology and taxonomic classification.</title>
        <authorList>
            <person name="Goeker M."/>
        </authorList>
    </citation>
    <scope>NUCLEOTIDE SEQUENCE [LARGE SCALE GENOMIC DNA]</scope>
    <source>
        <strain evidence="6 7">DSM 40526</strain>
    </source>
</reference>
<evidence type="ECO:0000256" key="4">
    <source>
        <dbReference type="SAM" id="MobiDB-lite"/>
    </source>
</evidence>
<name>A0ABS4LFM0_STRAV</name>
<sequence>MSNLAAVYLRRSESDQSIRGRGGDDDRRITGPQSILKSFLRSDKMLVLIGRGLSNAELAEHLGIGPGTVKTHVRNLLTKLGVRDRVHLFIAAYDAGLVTPAR</sequence>
<dbReference type="EMBL" id="JAGGLQ010000020">
    <property type="protein sequence ID" value="MBP2040894.1"/>
    <property type="molecule type" value="Genomic_DNA"/>
</dbReference>
<dbReference type="InterPro" id="IPR036388">
    <property type="entry name" value="WH-like_DNA-bd_sf"/>
</dbReference>